<evidence type="ECO:0000313" key="1">
    <source>
        <dbReference type="EMBL" id="MDT0264086.1"/>
    </source>
</evidence>
<protein>
    <submittedName>
        <fullName evidence="1">Uncharacterized protein</fullName>
    </submittedName>
</protein>
<dbReference type="EMBL" id="JAVREH010000068">
    <property type="protein sequence ID" value="MDT0264086.1"/>
    <property type="molecule type" value="Genomic_DNA"/>
</dbReference>
<keyword evidence="2" id="KW-1185">Reference proteome</keyword>
<name>A0ABU2JGG6_9ACTN</name>
<dbReference type="Proteomes" id="UP001183176">
    <property type="component" value="Unassembled WGS sequence"/>
</dbReference>
<dbReference type="RefSeq" id="WP_311425229.1">
    <property type="nucleotide sequence ID" value="NZ_JAVREH010000068.1"/>
</dbReference>
<sequence>MTSVHERWARGALSQLCLPVTKADPVERGRTTIRYIDIGSVDGGRHKLVDVPEISADGAASVA</sequence>
<reference evidence="2" key="1">
    <citation type="submission" date="2023-07" db="EMBL/GenBank/DDBJ databases">
        <title>30 novel species of actinomycetes from the DSMZ collection.</title>
        <authorList>
            <person name="Nouioui I."/>
        </authorList>
    </citation>
    <scope>NUCLEOTIDE SEQUENCE [LARGE SCALE GENOMIC DNA]</scope>
    <source>
        <strain evidence="2">DSM 44399</strain>
    </source>
</reference>
<evidence type="ECO:0000313" key="2">
    <source>
        <dbReference type="Proteomes" id="UP001183176"/>
    </source>
</evidence>
<comment type="caution">
    <text evidence="1">The sequence shown here is derived from an EMBL/GenBank/DDBJ whole genome shotgun (WGS) entry which is preliminary data.</text>
</comment>
<organism evidence="1 2">
    <name type="scientific">Jatrophihabitans lederbergiae</name>
    <dbReference type="NCBI Taxonomy" id="3075547"/>
    <lineage>
        <taxon>Bacteria</taxon>
        <taxon>Bacillati</taxon>
        <taxon>Actinomycetota</taxon>
        <taxon>Actinomycetes</taxon>
        <taxon>Jatrophihabitantales</taxon>
        <taxon>Jatrophihabitantaceae</taxon>
        <taxon>Jatrophihabitans</taxon>
    </lineage>
</organism>
<accession>A0ABU2JGG6</accession>
<proteinExistence type="predicted"/>
<gene>
    <name evidence="1" type="ORF">RM423_22185</name>
</gene>